<name>A0A382YTC2_9ZZZZ</name>
<sequence length="34" mass="3671">MVINLVVVVQSVEQADWVTTPNLVALLFLAMVTG</sequence>
<dbReference type="AlphaFoldDB" id="A0A382YTC2"/>
<dbReference type="EMBL" id="UINC01178363">
    <property type="protein sequence ID" value="SVD86473.1"/>
    <property type="molecule type" value="Genomic_DNA"/>
</dbReference>
<evidence type="ECO:0000313" key="1">
    <source>
        <dbReference type="EMBL" id="SVD86473.1"/>
    </source>
</evidence>
<proteinExistence type="predicted"/>
<organism evidence="1">
    <name type="scientific">marine metagenome</name>
    <dbReference type="NCBI Taxonomy" id="408172"/>
    <lineage>
        <taxon>unclassified sequences</taxon>
        <taxon>metagenomes</taxon>
        <taxon>ecological metagenomes</taxon>
    </lineage>
</organism>
<reference evidence="1" key="1">
    <citation type="submission" date="2018-05" db="EMBL/GenBank/DDBJ databases">
        <authorList>
            <person name="Lanie J.A."/>
            <person name="Ng W.-L."/>
            <person name="Kazmierczak K.M."/>
            <person name="Andrzejewski T.M."/>
            <person name="Davidsen T.M."/>
            <person name="Wayne K.J."/>
            <person name="Tettelin H."/>
            <person name="Glass J.I."/>
            <person name="Rusch D."/>
            <person name="Podicherti R."/>
            <person name="Tsui H.-C.T."/>
            <person name="Winkler M.E."/>
        </authorList>
    </citation>
    <scope>NUCLEOTIDE SEQUENCE</scope>
</reference>
<accession>A0A382YTC2</accession>
<gene>
    <name evidence="1" type="ORF">METZ01_LOCUS439327</name>
</gene>
<feature type="non-terminal residue" evidence="1">
    <location>
        <position position="34"/>
    </location>
</feature>
<protein>
    <submittedName>
        <fullName evidence="1">Uncharacterized protein</fullName>
    </submittedName>
</protein>